<dbReference type="SUPFAM" id="SSF55486">
    <property type="entry name" value="Metalloproteases ('zincins'), catalytic domain"/>
    <property type="match status" value="1"/>
</dbReference>
<dbReference type="Gene3D" id="1.10.390.10">
    <property type="entry name" value="Neutral Protease Domain 2"/>
    <property type="match status" value="1"/>
</dbReference>
<keyword evidence="10" id="KW-0862">Zinc</keyword>
<dbReference type="InterPro" id="IPR042097">
    <property type="entry name" value="Aminopeptidase_N-like_N_sf"/>
</dbReference>
<comment type="catalytic activity">
    <reaction evidence="1">
        <text>Release of an N-terminal amino acid, Xaa-|-Yaa- from a peptide, amide or arylamide. Xaa is preferably Ala, but may be most amino acids including Pro (slow action). When a terminal hydrophobic residue is followed by a prolyl residue, the two may be released as an intact Xaa-Pro dipeptide.</text>
        <dbReference type="EC" id="3.4.11.2"/>
    </reaction>
</comment>
<evidence type="ECO:0000256" key="4">
    <source>
        <dbReference type="ARBA" id="ARBA00012564"/>
    </source>
</evidence>
<keyword evidence="11" id="KW-0482">Metalloprotease</keyword>
<evidence type="ECO:0000313" key="15">
    <source>
        <dbReference type="EMBL" id="AUX45832.1"/>
    </source>
</evidence>
<evidence type="ECO:0000256" key="6">
    <source>
        <dbReference type="ARBA" id="ARBA00022438"/>
    </source>
</evidence>
<sequence>MHRPAQNHRPGAFRLACLLLPALAAACSDGGPPPLEGSAFDVERYDLRGEFDWERSRLVATLDLTFSLTGDGPRAVVLDSAVEVTEVRLKGGGVLPHAVDHARADLAIDLAAVPEAARRAPIAVEIDYEAPAGEALRAVPARLGDPVAVRAIYTISEPLAASRWMPCHNAPSDRALFSVAMRVGPGETMIANGDLTADDDLGASGRLVRYETTYPLPAYLMAFAISDFEVERATKGDLPLSVWRRRGLPGDARGTLDELARAIDRFEELLVPYPFEKYALVLLPDFSVGGVEHASVTFQREERSTQPSLASDLLLAAHELAHQWFGDLVTVRTWDDLWIKEGMATLLQQEGVRDHADESGAGTLNGDELGAAEGEAARDVSLEPDEKYTSGPYGRAAWVLTQIRSLVGEDAFWSALRGVLERHRFGSVGTDELLDAFAPALGPDATARARRAVTARALPRLTVEPAPSGGAFVTLLDPDGALVAPLDVAWVAGDGLTRAQPLAPGERVALAPQHPSELLVVDPLDRHPERAFLATKRDRDGYAASLAPLRAPADPAAVPHFLDAGGAHQLAALRDGLPRGLAPEELEAFVAGLDADAARAVALAAACEAASAPGLDEKARAAWARALTALFSGAAYSYGLDDVESYAACSAVVSPEALFADDWSALEAGLASGGVSDARLLFLSKFVLPEARALAAWGPVALRSSTLRSRLLAVRHLATYLDRLDPAALPAWRAFFASVLEATDVAEVLRADLRAVVASAGPAAADNQDALAGLGRVLRARDARSVHAEAACAAFALTRGDRMAWDRFVAGVAGAPLSDLPALVLQDPARCR</sequence>
<dbReference type="AlphaFoldDB" id="A0A2L0F2P3"/>
<name>A0A2L0F2P3_SORCE</name>
<evidence type="ECO:0000256" key="5">
    <source>
        <dbReference type="ARBA" id="ARBA00015611"/>
    </source>
</evidence>
<dbReference type="GO" id="GO:0042277">
    <property type="term" value="F:peptide binding"/>
    <property type="evidence" value="ECO:0007669"/>
    <property type="project" value="TreeGrafter"/>
</dbReference>
<evidence type="ECO:0000256" key="7">
    <source>
        <dbReference type="ARBA" id="ARBA00022670"/>
    </source>
</evidence>
<feature type="domain" description="Aminopeptidase N-like N-terminal" evidence="14">
    <location>
        <begin position="149"/>
        <end position="220"/>
    </location>
</feature>
<dbReference type="EMBL" id="CP012673">
    <property type="protein sequence ID" value="AUX45832.1"/>
    <property type="molecule type" value="Genomic_DNA"/>
</dbReference>
<evidence type="ECO:0000256" key="3">
    <source>
        <dbReference type="ARBA" id="ARBA00010136"/>
    </source>
</evidence>
<reference evidence="15 16" key="1">
    <citation type="submission" date="2015-09" db="EMBL/GenBank/DDBJ databases">
        <title>Sorangium comparison.</title>
        <authorList>
            <person name="Zaburannyi N."/>
            <person name="Bunk B."/>
            <person name="Overmann J."/>
            <person name="Mueller R."/>
        </authorList>
    </citation>
    <scope>NUCLEOTIDE SEQUENCE [LARGE SCALE GENOMIC DNA]</scope>
    <source>
        <strain evidence="15 16">So ce26</strain>
    </source>
</reference>
<dbReference type="PRINTS" id="PR00756">
    <property type="entry name" value="ALADIPTASE"/>
</dbReference>
<dbReference type="PANTHER" id="PTHR11533">
    <property type="entry name" value="PROTEASE M1 ZINC METALLOPROTEASE"/>
    <property type="match status" value="1"/>
</dbReference>
<dbReference type="GO" id="GO:0070006">
    <property type="term" value="F:metalloaminopeptidase activity"/>
    <property type="evidence" value="ECO:0007669"/>
    <property type="project" value="TreeGrafter"/>
</dbReference>
<evidence type="ECO:0000259" key="13">
    <source>
        <dbReference type="Pfam" id="PF01433"/>
    </source>
</evidence>
<keyword evidence="9 15" id="KW-0378">Hydrolase</keyword>
<dbReference type="InterPro" id="IPR050344">
    <property type="entry name" value="Peptidase_M1_aminopeptidases"/>
</dbReference>
<dbReference type="EC" id="3.4.11.2" evidence="4"/>
<evidence type="ECO:0000256" key="2">
    <source>
        <dbReference type="ARBA" id="ARBA00001947"/>
    </source>
</evidence>
<evidence type="ECO:0000256" key="12">
    <source>
        <dbReference type="SAM" id="SignalP"/>
    </source>
</evidence>
<dbReference type="OrthoDB" id="9816201at2"/>
<keyword evidence="7" id="KW-0645">Protease</keyword>
<feature type="signal peptide" evidence="12">
    <location>
        <begin position="1"/>
        <end position="24"/>
    </location>
</feature>
<evidence type="ECO:0000256" key="10">
    <source>
        <dbReference type="ARBA" id="ARBA00022833"/>
    </source>
</evidence>
<dbReference type="Pfam" id="PF01433">
    <property type="entry name" value="Peptidase_M1"/>
    <property type="match status" value="1"/>
</dbReference>
<dbReference type="SUPFAM" id="SSF63737">
    <property type="entry name" value="Leukotriene A4 hydrolase N-terminal domain"/>
    <property type="match status" value="1"/>
</dbReference>
<keyword evidence="6 15" id="KW-0031">Aminopeptidase</keyword>
<organism evidence="15 16">
    <name type="scientific">Sorangium cellulosum</name>
    <name type="common">Polyangium cellulosum</name>
    <dbReference type="NCBI Taxonomy" id="56"/>
    <lineage>
        <taxon>Bacteria</taxon>
        <taxon>Pseudomonadati</taxon>
        <taxon>Myxococcota</taxon>
        <taxon>Polyangia</taxon>
        <taxon>Polyangiales</taxon>
        <taxon>Polyangiaceae</taxon>
        <taxon>Sorangium</taxon>
    </lineage>
</organism>
<dbReference type="InterPro" id="IPR027268">
    <property type="entry name" value="Peptidase_M4/M1_CTD_sf"/>
</dbReference>
<dbReference type="Gene3D" id="2.60.40.1730">
    <property type="entry name" value="tricorn interacting facor f3 domain"/>
    <property type="match status" value="1"/>
</dbReference>
<keyword evidence="8" id="KW-0479">Metal-binding</keyword>
<protein>
    <recommendedName>
        <fullName evidence="5">Aminopeptidase N</fullName>
        <ecNumber evidence="4">3.4.11.2</ecNumber>
    </recommendedName>
</protein>
<keyword evidence="12" id="KW-0732">Signal</keyword>
<dbReference type="GO" id="GO:0006508">
    <property type="term" value="P:proteolysis"/>
    <property type="evidence" value="ECO:0007669"/>
    <property type="project" value="UniProtKB-KW"/>
</dbReference>
<comment type="cofactor">
    <cofactor evidence="2">
        <name>Zn(2+)</name>
        <dbReference type="ChEBI" id="CHEBI:29105"/>
    </cofactor>
</comment>
<dbReference type="PROSITE" id="PS51257">
    <property type="entry name" value="PROKAR_LIPOPROTEIN"/>
    <property type="match status" value="1"/>
</dbReference>
<comment type="similarity">
    <text evidence="3">Belongs to the peptidase M1 family.</text>
</comment>
<accession>A0A2L0F2P3</accession>
<dbReference type="InterPro" id="IPR045357">
    <property type="entry name" value="Aminopeptidase_N-like_N"/>
</dbReference>
<evidence type="ECO:0000256" key="1">
    <source>
        <dbReference type="ARBA" id="ARBA00000098"/>
    </source>
</evidence>
<evidence type="ECO:0000313" key="16">
    <source>
        <dbReference type="Proteomes" id="UP000238348"/>
    </source>
</evidence>
<dbReference type="GO" id="GO:0008270">
    <property type="term" value="F:zinc ion binding"/>
    <property type="evidence" value="ECO:0007669"/>
    <property type="project" value="InterPro"/>
</dbReference>
<evidence type="ECO:0000259" key="14">
    <source>
        <dbReference type="Pfam" id="PF17900"/>
    </source>
</evidence>
<feature type="chain" id="PRO_5014966557" description="Aminopeptidase N" evidence="12">
    <location>
        <begin position="25"/>
        <end position="832"/>
    </location>
</feature>
<dbReference type="GO" id="GO:0043171">
    <property type="term" value="P:peptide catabolic process"/>
    <property type="evidence" value="ECO:0007669"/>
    <property type="project" value="TreeGrafter"/>
</dbReference>
<dbReference type="GO" id="GO:0016020">
    <property type="term" value="C:membrane"/>
    <property type="evidence" value="ECO:0007669"/>
    <property type="project" value="TreeGrafter"/>
</dbReference>
<evidence type="ECO:0000256" key="8">
    <source>
        <dbReference type="ARBA" id="ARBA00022723"/>
    </source>
</evidence>
<proteinExistence type="inferred from homology"/>
<dbReference type="PANTHER" id="PTHR11533:SF174">
    <property type="entry name" value="PUROMYCIN-SENSITIVE AMINOPEPTIDASE-RELATED"/>
    <property type="match status" value="1"/>
</dbReference>
<feature type="domain" description="Peptidase M1 membrane alanine aminopeptidase" evidence="13">
    <location>
        <begin position="256"/>
        <end position="441"/>
    </location>
</feature>
<dbReference type="GO" id="GO:0005737">
    <property type="term" value="C:cytoplasm"/>
    <property type="evidence" value="ECO:0007669"/>
    <property type="project" value="TreeGrafter"/>
</dbReference>
<dbReference type="GO" id="GO:0016285">
    <property type="term" value="F:alanyl aminopeptidase activity"/>
    <property type="evidence" value="ECO:0007669"/>
    <property type="project" value="UniProtKB-EC"/>
</dbReference>
<gene>
    <name evidence="15" type="ORF">SOCE26_073280</name>
</gene>
<dbReference type="RefSeq" id="WP_104984157.1">
    <property type="nucleotide sequence ID" value="NZ_CP012673.1"/>
</dbReference>
<dbReference type="InterPro" id="IPR001930">
    <property type="entry name" value="Peptidase_M1"/>
</dbReference>
<evidence type="ECO:0000256" key="9">
    <source>
        <dbReference type="ARBA" id="ARBA00022801"/>
    </source>
</evidence>
<dbReference type="InterPro" id="IPR014782">
    <property type="entry name" value="Peptidase_M1_dom"/>
</dbReference>
<dbReference type="GO" id="GO:0005615">
    <property type="term" value="C:extracellular space"/>
    <property type="evidence" value="ECO:0007669"/>
    <property type="project" value="TreeGrafter"/>
</dbReference>
<dbReference type="Pfam" id="PF17900">
    <property type="entry name" value="Peptidase_M1_N"/>
    <property type="match status" value="1"/>
</dbReference>
<evidence type="ECO:0000256" key="11">
    <source>
        <dbReference type="ARBA" id="ARBA00023049"/>
    </source>
</evidence>
<dbReference type="Proteomes" id="UP000238348">
    <property type="component" value="Chromosome"/>
</dbReference>